<dbReference type="InterPro" id="IPR016181">
    <property type="entry name" value="Acyl_CoA_acyltransferase"/>
</dbReference>
<keyword evidence="2 4" id="KW-0808">Transferase</keyword>
<gene>
    <name evidence="4" type="ORF">ACFFF8_17145</name>
</gene>
<dbReference type="RefSeq" id="WP_267221843.1">
    <property type="nucleotide sequence ID" value="NZ_JAPCWC010000012.1"/>
</dbReference>
<dbReference type="EC" id="2.3.1.109" evidence="4"/>
<dbReference type="InterPro" id="IPR007041">
    <property type="entry name" value="Arg_succinylTrfase_AstA/AruG"/>
</dbReference>
<dbReference type="SUPFAM" id="SSF55729">
    <property type="entry name" value="Acyl-CoA N-acyltransferases (Nat)"/>
    <property type="match status" value="1"/>
</dbReference>
<dbReference type="PANTHER" id="PTHR30420">
    <property type="entry name" value="N-SUCCINYLARGININE DIHYDROLASE"/>
    <property type="match status" value="1"/>
</dbReference>
<sequence length="312" mass="34113">MSALPAGRPFVRPVREDDLDSLLDLAGLTGGGMTNLPPDRATLAEKIARSEAALRAQITAPQDEFYLLVLESAQGQVVGTASLFSRLGAKWPFYSYKVSRVTHVSRDLERTFSTRILHLVNDFDGASEVGGLFLHPEARSGGLGALLARSRYMFIAQHRQRFGEVVIADLRGWVENGTSPFWDAVAGPFFGSGFLEADLHNAVHGNQFIADLMPRYPIYTSMLPEAARSAIGRPHESSVPALRMLQAEGFAHEGYCDIFDAGPTVQARTDRIRTFSLCRPVAAALPTLRTDEPRALLAQGQGAGFRVWQEAD</sequence>
<accession>A0ABV6SAN7</accession>
<dbReference type="GO" id="GO:0008791">
    <property type="term" value="F:arginine N-succinyltransferase activity"/>
    <property type="evidence" value="ECO:0007669"/>
    <property type="project" value="UniProtKB-EC"/>
</dbReference>
<keyword evidence="5" id="KW-1185">Reference proteome</keyword>
<comment type="caution">
    <text evidence="4">The sequence shown here is derived from an EMBL/GenBank/DDBJ whole genome shotgun (WGS) entry which is preliminary data.</text>
</comment>
<evidence type="ECO:0000256" key="3">
    <source>
        <dbReference type="ARBA" id="ARBA00023315"/>
    </source>
</evidence>
<dbReference type="Proteomes" id="UP001589858">
    <property type="component" value="Unassembled WGS sequence"/>
</dbReference>
<dbReference type="Pfam" id="PF04958">
    <property type="entry name" value="AstA"/>
    <property type="match status" value="1"/>
</dbReference>
<evidence type="ECO:0000313" key="5">
    <source>
        <dbReference type="Proteomes" id="UP001589858"/>
    </source>
</evidence>
<organism evidence="4 5">
    <name type="scientific">Novosphingobium clariflavum</name>
    <dbReference type="NCBI Taxonomy" id="2029884"/>
    <lineage>
        <taxon>Bacteria</taxon>
        <taxon>Pseudomonadati</taxon>
        <taxon>Pseudomonadota</taxon>
        <taxon>Alphaproteobacteria</taxon>
        <taxon>Sphingomonadales</taxon>
        <taxon>Sphingomonadaceae</taxon>
        <taxon>Novosphingobium</taxon>
    </lineage>
</organism>
<keyword evidence="1" id="KW-0056">Arginine metabolism</keyword>
<evidence type="ECO:0000256" key="1">
    <source>
        <dbReference type="ARBA" id="ARBA00022503"/>
    </source>
</evidence>
<dbReference type="NCBIfam" id="TIGR03243">
    <property type="entry name" value="arg_catab_AOST"/>
    <property type="match status" value="1"/>
</dbReference>
<protein>
    <submittedName>
        <fullName evidence="4">Arginine N-succinyltransferase</fullName>
        <ecNumber evidence="4">2.3.1.109</ecNumber>
    </submittedName>
</protein>
<dbReference type="EMBL" id="JBHLTM010000064">
    <property type="protein sequence ID" value="MFC0686315.1"/>
    <property type="molecule type" value="Genomic_DNA"/>
</dbReference>
<dbReference type="PANTHER" id="PTHR30420:SF1">
    <property type="entry name" value="ARGININE N-SUCCINYLTRANSFERASE"/>
    <property type="match status" value="1"/>
</dbReference>
<proteinExistence type="predicted"/>
<keyword evidence="3 4" id="KW-0012">Acyltransferase</keyword>
<evidence type="ECO:0000313" key="4">
    <source>
        <dbReference type="EMBL" id="MFC0686315.1"/>
    </source>
</evidence>
<name>A0ABV6SAN7_9SPHN</name>
<evidence type="ECO:0000256" key="2">
    <source>
        <dbReference type="ARBA" id="ARBA00022679"/>
    </source>
</evidence>
<reference evidence="4 5" key="1">
    <citation type="submission" date="2024-09" db="EMBL/GenBank/DDBJ databases">
        <authorList>
            <person name="Sun Q."/>
            <person name="Mori K."/>
        </authorList>
    </citation>
    <scope>NUCLEOTIDE SEQUENCE [LARGE SCALE GENOMIC DNA]</scope>
    <source>
        <strain evidence="4 5">CICC 11035S</strain>
    </source>
</reference>
<dbReference type="Gene3D" id="3.40.630.30">
    <property type="match status" value="1"/>
</dbReference>